<evidence type="ECO:0000313" key="2">
    <source>
        <dbReference type="Proteomes" id="UP001528411"/>
    </source>
</evidence>
<proteinExistence type="predicted"/>
<keyword evidence="2" id="KW-1185">Reference proteome</keyword>
<organism evidence="1 2">
    <name type="scientific">Psychrosphaera algicola</name>
    <dbReference type="NCBI Taxonomy" id="3023714"/>
    <lineage>
        <taxon>Bacteria</taxon>
        <taxon>Pseudomonadati</taxon>
        <taxon>Pseudomonadota</taxon>
        <taxon>Gammaproteobacteria</taxon>
        <taxon>Alteromonadales</taxon>
        <taxon>Pseudoalteromonadaceae</taxon>
        <taxon>Psychrosphaera</taxon>
    </lineage>
</organism>
<protein>
    <submittedName>
        <fullName evidence="1">Uncharacterized protein</fullName>
    </submittedName>
</protein>
<dbReference type="SUPFAM" id="SSF55486">
    <property type="entry name" value="Metalloproteases ('zincins'), catalytic domain"/>
    <property type="match status" value="1"/>
</dbReference>
<dbReference type="Proteomes" id="UP001528411">
    <property type="component" value="Unassembled WGS sequence"/>
</dbReference>
<accession>A0ABT5FDP9</accession>
<dbReference type="RefSeq" id="WP_272180527.1">
    <property type="nucleotide sequence ID" value="NZ_JAQOMS010000002.1"/>
</dbReference>
<evidence type="ECO:0000313" key="1">
    <source>
        <dbReference type="EMBL" id="MDC2888988.1"/>
    </source>
</evidence>
<reference evidence="1 2" key="1">
    <citation type="submission" date="2023-01" db="EMBL/GenBank/DDBJ databases">
        <title>Psychrosphaera sp. nov., isolated from marine algae.</title>
        <authorList>
            <person name="Bayburt H."/>
            <person name="Choi B.J."/>
            <person name="Kim J.M."/>
            <person name="Choi D.G."/>
            <person name="Jeon C.O."/>
        </authorList>
    </citation>
    <scope>NUCLEOTIDE SEQUENCE [LARGE SCALE GENOMIC DNA]</scope>
    <source>
        <strain evidence="1 2">G1-22</strain>
    </source>
</reference>
<gene>
    <name evidence="1" type="ORF">PN838_09665</name>
</gene>
<name>A0ABT5FDP9_9GAMM</name>
<comment type="caution">
    <text evidence="1">The sequence shown here is derived from an EMBL/GenBank/DDBJ whole genome shotgun (WGS) entry which is preliminary data.</text>
</comment>
<dbReference type="EMBL" id="JAQOMS010000002">
    <property type="protein sequence ID" value="MDC2888988.1"/>
    <property type="molecule type" value="Genomic_DNA"/>
</dbReference>
<sequence length="348" mass="39783">MDNLDKSTALLNAHKTIADFHADGQKYSNKIKLVYFYPRERTMNKDWPNRLHRTMEDINHFFIEEFKKFGVKINGLPFERGSNGKIVFHIVKSEEQAESYNYYSGNKIYNEIKNKLGETIDFGKEFTFIITALSYKNNIGMEVFHSPYYGIPNKKIAFAVDSNYLDPELYNDKFRKITYQDATKGTVTESVGDFNSKYIGGIAHELAHALGLPHTAGSNNDSKVPSVPLMNNGNLYFRANERGEKRTAFLTLASALTLISSPLLTNSNKALFRKAMVNWKKVTTQFHDKQLSVKVLFESDIPAYAAVAYLWKPNNWPGNPQNDHNSPTWTTLVEDKSLFKFNFGQLLL</sequence>